<name>A0ACB7WHZ8_DIOAL</name>
<keyword evidence="2" id="KW-1185">Reference proteome</keyword>
<dbReference type="Proteomes" id="UP000827976">
    <property type="component" value="Chromosome 3"/>
</dbReference>
<proteinExistence type="predicted"/>
<evidence type="ECO:0000313" key="2">
    <source>
        <dbReference type="Proteomes" id="UP000827976"/>
    </source>
</evidence>
<protein>
    <submittedName>
        <fullName evidence="1">Uncharacterized protein</fullName>
    </submittedName>
</protein>
<comment type="caution">
    <text evidence="1">The sequence shown here is derived from an EMBL/GenBank/DDBJ whole genome shotgun (WGS) entry which is preliminary data.</text>
</comment>
<organism evidence="1 2">
    <name type="scientific">Dioscorea alata</name>
    <name type="common">Purple yam</name>
    <dbReference type="NCBI Taxonomy" id="55571"/>
    <lineage>
        <taxon>Eukaryota</taxon>
        <taxon>Viridiplantae</taxon>
        <taxon>Streptophyta</taxon>
        <taxon>Embryophyta</taxon>
        <taxon>Tracheophyta</taxon>
        <taxon>Spermatophyta</taxon>
        <taxon>Magnoliopsida</taxon>
        <taxon>Liliopsida</taxon>
        <taxon>Dioscoreales</taxon>
        <taxon>Dioscoreaceae</taxon>
        <taxon>Dioscorea</taxon>
    </lineage>
</organism>
<evidence type="ECO:0000313" key="1">
    <source>
        <dbReference type="EMBL" id="KAH7687939.1"/>
    </source>
</evidence>
<reference evidence="2" key="1">
    <citation type="journal article" date="2022" name="Nat. Commun.">
        <title>Chromosome evolution and the genetic basis of agronomically important traits in greater yam.</title>
        <authorList>
            <person name="Bredeson J.V."/>
            <person name="Lyons J.B."/>
            <person name="Oniyinde I.O."/>
            <person name="Okereke N.R."/>
            <person name="Kolade O."/>
            <person name="Nnabue I."/>
            <person name="Nwadili C.O."/>
            <person name="Hribova E."/>
            <person name="Parker M."/>
            <person name="Nwogha J."/>
            <person name="Shu S."/>
            <person name="Carlson J."/>
            <person name="Kariba R."/>
            <person name="Muthemba S."/>
            <person name="Knop K."/>
            <person name="Barton G.J."/>
            <person name="Sherwood A.V."/>
            <person name="Lopez-Montes A."/>
            <person name="Asiedu R."/>
            <person name="Jamnadass R."/>
            <person name="Muchugi A."/>
            <person name="Goodstein D."/>
            <person name="Egesi C.N."/>
            <person name="Featherston J."/>
            <person name="Asfaw A."/>
            <person name="Simpson G.G."/>
            <person name="Dolezel J."/>
            <person name="Hendre P.S."/>
            <person name="Van Deynze A."/>
            <person name="Kumar P.L."/>
            <person name="Obidiegwu J.E."/>
            <person name="Bhattacharjee R."/>
            <person name="Rokhsar D.S."/>
        </authorList>
    </citation>
    <scope>NUCLEOTIDE SEQUENCE [LARGE SCALE GENOMIC DNA]</scope>
    <source>
        <strain evidence="2">cv. TDa95/00328</strain>
    </source>
</reference>
<gene>
    <name evidence="1" type="ORF">IHE45_03G000100</name>
</gene>
<dbReference type="EMBL" id="CM037013">
    <property type="protein sequence ID" value="KAH7687939.1"/>
    <property type="molecule type" value="Genomic_DNA"/>
</dbReference>
<accession>A0ACB7WHZ8</accession>
<sequence>MIRISAVFGFVSAQVNLVEKNERYQFKSKPSSQQHVILLMCFVECLVPSSSNDEQCIEEVVNNDELCPCCIRNSWNSSQVYALGSSLRINRFILYFPHLEEPMVDGTRGSLEEALTSGALNASGSHMIISAEERVHNSPL</sequence>